<dbReference type="InterPro" id="IPR019775">
    <property type="entry name" value="WD40_repeat_CS"/>
</dbReference>
<feature type="compositionally biased region" description="Basic residues" evidence="5">
    <location>
        <begin position="355"/>
        <end position="365"/>
    </location>
</feature>
<dbReference type="AlphaFoldDB" id="A0A2U1J3X4"/>
<feature type="domain" description="Small-subunit processome Utp12" evidence="6">
    <location>
        <begin position="917"/>
        <end position="1018"/>
    </location>
</feature>
<dbReference type="PROSITE" id="PS00678">
    <property type="entry name" value="WD_REPEATS_1"/>
    <property type="match status" value="3"/>
</dbReference>
<dbReference type="InterPro" id="IPR036322">
    <property type="entry name" value="WD40_repeat_dom_sf"/>
</dbReference>
<reference evidence="7 8" key="1">
    <citation type="journal article" date="2018" name="MBio">
        <title>Comparative Genomics Reveals the Core Gene Toolbox for the Fungus-Insect Symbiosis.</title>
        <authorList>
            <person name="Wang Y."/>
            <person name="Stata M."/>
            <person name="Wang W."/>
            <person name="Stajich J.E."/>
            <person name="White M.M."/>
            <person name="Moncalvo J.M."/>
        </authorList>
    </citation>
    <scope>NUCLEOTIDE SEQUENCE [LARGE SCALE GENOMIC DNA]</scope>
    <source>
        <strain evidence="7 8">AUS-126-30</strain>
    </source>
</reference>
<organism evidence="7 8">
    <name type="scientific">Smittium angustum</name>
    <dbReference type="NCBI Taxonomy" id="133377"/>
    <lineage>
        <taxon>Eukaryota</taxon>
        <taxon>Fungi</taxon>
        <taxon>Fungi incertae sedis</taxon>
        <taxon>Zoopagomycota</taxon>
        <taxon>Kickxellomycotina</taxon>
        <taxon>Harpellomycetes</taxon>
        <taxon>Harpellales</taxon>
        <taxon>Legeriomycetaceae</taxon>
        <taxon>Smittium</taxon>
    </lineage>
</organism>
<dbReference type="PROSITE" id="PS50294">
    <property type="entry name" value="WD_REPEATS_REGION"/>
    <property type="match status" value="5"/>
</dbReference>
<evidence type="ECO:0000313" key="8">
    <source>
        <dbReference type="Proteomes" id="UP000245591"/>
    </source>
</evidence>
<feature type="compositionally biased region" description="Acidic residues" evidence="5">
    <location>
        <begin position="835"/>
        <end position="845"/>
    </location>
</feature>
<dbReference type="EMBL" id="MBFU01000403">
    <property type="protein sequence ID" value="PVZ99682.1"/>
    <property type="molecule type" value="Genomic_DNA"/>
</dbReference>
<dbReference type="Pfam" id="PF00400">
    <property type="entry name" value="WD40"/>
    <property type="match status" value="1"/>
</dbReference>
<dbReference type="InterPro" id="IPR007148">
    <property type="entry name" value="SSU_processome_Utp12"/>
</dbReference>
<dbReference type="GO" id="GO:0030515">
    <property type="term" value="F:snoRNA binding"/>
    <property type="evidence" value="ECO:0007669"/>
    <property type="project" value="TreeGrafter"/>
</dbReference>
<dbReference type="SUPFAM" id="SSF50978">
    <property type="entry name" value="WD40 repeat-like"/>
    <property type="match status" value="2"/>
</dbReference>
<feature type="region of interest" description="Disordered" evidence="5">
    <location>
        <begin position="355"/>
        <end position="378"/>
    </location>
</feature>
<dbReference type="Proteomes" id="UP000245591">
    <property type="component" value="Unassembled WGS sequence"/>
</dbReference>
<dbReference type="CDD" id="cd00200">
    <property type="entry name" value="WD40"/>
    <property type="match status" value="1"/>
</dbReference>
<dbReference type="Pfam" id="PF04003">
    <property type="entry name" value="Utp12"/>
    <property type="match status" value="1"/>
</dbReference>
<dbReference type="GO" id="GO:0034388">
    <property type="term" value="C:Pwp2p-containing subcomplex of 90S preribosome"/>
    <property type="evidence" value="ECO:0007669"/>
    <property type="project" value="TreeGrafter"/>
</dbReference>
<proteinExistence type="inferred from homology"/>
<dbReference type="PROSITE" id="PS50082">
    <property type="entry name" value="WD_REPEATS_2"/>
    <property type="match status" value="6"/>
</dbReference>
<gene>
    <name evidence="7" type="ORF">BB558_004283</name>
</gene>
<feature type="repeat" description="WD" evidence="4">
    <location>
        <begin position="203"/>
        <end position="226"/>
    </location>
</feature>
<keyword evidence="2" id="KW-0677">Repeat</keyword>
<sequence length="1054" mass="117647">MVKAYQRYEPTSCFGVICSAGSNTVYSKDGKYAIAPALEEVLVWDLKKGECVKRWYDMDNHSQITCIQRSPNGNEYAIGYSDGSIRVYDIEKENTPKLIFNGHRGAISALRFDPTGTVLCSGSRDTDIVLWDMVGETGLFRLKGHKDQITGCLFISNPSESISAEFDSTNENFKNQTNNMDIDTNGYQHKTQVSAFTAGSTGYLVTSSKDTLLKVWDLESRHCVQTVVSHKSEVWSIALSPDQKTLVTGSSESFMRVYDITISETNSDNESTLVNGETEANGKAISNLEKIVLGGSKHILKERGLISRQSKERVSAIQFHPSGIAFGCQTNDRMVEIYSVNSKHEVTKRISKYIKRQKEKNKKGTQGKNVDGPEDKEENIDIQDIDHVKYEFTSKQILRLGAKTRSFDFNPAEFSKAVIYKQASIKILFSLSNNSIHVATLSSFLFGSELSKPTTESIEPQWHSAVERLGHRSEPRCIALSNDNELLATACTSTLRIWNVATNSCLRTLDCSQSLCVLFLPGDQYIAVGTKKGTIEIYDLAGASHMGSYEAHDGGCYSIAVKSDKTGIVSGGGDKEVKFWNFELVENKETYPVDEDGNSSTFVSMKPRQLSLVHTRTLKLPDVVLSVALSADGKLIAVSLLDTTIKIFYVDSLKFYLSLYGHKLPALSIDISSDSTLLVSGSADKNIKIWGLDFGDCHKSIFAHKDAVTSVKFVWDTHYFFSGGKDGAVTMWDGDKFVKVQTMPQGAHGDIWGIALGKFGNFVAGVSQDRTVRVWNKTEEPLFLEEERERELEEFHEQSMVSDFNKASISGKVGLDVDRDDVDAGVSFSNINRNDDDDNLNEEAGDASGVSGNKQTLETLKAGERIVEAINLVEEEISKKTKYEKDLEKSRSSKYVVAPLPPTINTTLQALKIEDPEVYLLRIIEKIRLSELEDALLALPLSKFPTLLACMNFWTANSYNVQLTTRVLVFLLRSNIHQVNNMKNLRPHFIELRENLRGHINGQKRTVGVNLSNLRCVQKEWELNATKELFDEQEINAVLEKTQKKRKFIGPSTR</sequence>
<evidence type="ECO:0000256" key="3">
    <source>
        <dbReference type="ARBA" id="ARBA00038229"/>
    </source>
</evidence>
<protein>
    <recommendedName>
        <fullName evidence="6">Small-subunit processome Utp12 domain-containing protein</fullName>
    </recommendedName>
</protein>
<evidence type="ECO:0000313" key="7">
    <source>
        <dbReference type="EMBL" id="PVZ99682.1"/>
    </source>
</evidence>
<dbReference type="PANTHER" id="PTHR19853">
    <property type="entry name" value="WD REPEAT CONTAINING PROTEIN 3 WDR3"/>
    <property type="match status" value="1"/>
</dbReference>
<evidence type="ECO:0000256" key="4">
    <source>
        <dbReference type="PROSITE-ProRule" id="PRU00221"/>
    </source>
</evidence>
<feature type="repeat" description="WD" evidence="4">
    <location>
        <begin position="701"/>
        <end position="733"/>
    </location>
</feature>
<dbReference type="GO" id="GO:0032040">
    <property type="term" value="C:small-subunit processome"/>
    <property type="evidence" value="ECO:0007669"/>
    <property type="project" value="TreeGrafter"/>
</dbReference>
<dbReference type="InterPro" id="IPR001680">
    <property type="entry name" value="WD40_rpt"/>
</dbReference>
<evidence type="ECO:0000256" key="1">
    <source>
        <dbReference type="ARBA" id="ARBA00022574"/>
    </source>
</evidence>
<dbReference type="PANTHER" id="PTHR19853:SF0">
    <property type="entry name" value="WD REPEAT-CONTAINING PROTEIN 3"/>
    <property type="match status" value="1"/>
</dbReference>
<dbReference type="Pfam" id="PF25172">
    <property type="entry name" value="Beta-prop_WDR3_2nd"/>
    <property type="match status" value="1"/>
</dbReference>
<evidence type="ECO:0000259" key="6">
    <source>
        <dbReference type="Pfam" id="PF04003"/>
    </source>
</evidence>
<comment type="similarity">
    <text evidence="3">Belongs to the WD repeat WDR3/UTP12 family.</text>
</comment>
<feature type="repeat" description="WD" evidence="4">
    <location>
        <begin position="659"/>
        <end position="700"/>
    </location>
</feature>
<dbReference type="Pfam" id="PF25173">
    <property type="entry name" value="Beta-prop_WDR3_1st"/>
    <property type="match status" value="1"/>
</dbReference>
<dbReference type="SMART" id="SM00320">
    <property type="entry name" value="WD40"/>
    <property type="match status" value="12"/>
</dbReference>
<comment type="caution">
    <text evidence="7">The sequence shown here is derived from an EMBL/GenBank/DDBJ whole genome shotgun (WGS) entry which is preliminary data.</text>
</comment>
<feature type="repeat" description="WD" evidence="4">
    <location>
        <begin position="549"/>
        <end position="590"/>
    </location>
</feature>
<feature type="repeat" description="WD" evidence="4">
    <location>
        <begin position="227"/>
        <end position="268"/>
    </location>
</feature>
<dbReference type="Gene3D" id="2.130.10.10">
    <property type="entry name" value="YVTN repeat-like/Quinoprotein amine dehydrogenase"/>
    <property type="match status" value="4"/>
</dbReference>
<keyword evidence="8" id="KW-1185">Reference proteome</keyword>
<dbReference type="InterPro" id="IPR051570">
    <property type="entry name" value="TBC1_cilium_biogenesis"/>
</dbReference>
<feature type="region of interest" description="Disordered" evidence="5">
    <location>
        <begin position="828"/>
        <end position="855"/>
    </location>
</feature>
<dbReference type="InterPro" id="IPR020472">
    <property type="entry name" value="WD40_PAC1"/>
</dbReference>
<dbReference type="InterPro" id="IPR015943">
    <property type="entry name" value="WD40/YVTN_repeat-like_dom_sf"/>
</dbReference>
<name>A0A2U1J3X4_SMIAN</name>
<evidence type="ECO:0000256" key="5">
    <source>
        <dbReference type="SAM" id="MobiDB-lite"/>
    </source>
</evidence>
<evidence type="ECO:0000256" key="2">
    <source>
        <dbReference type="ARBA" id="ARBA00022737"/>
    </source>
</evidence>
<feature type="repeat" description="WD" evidence="4">
    <location>
        <begin position="100"/>
        <end position="133"/>
    </location>
</feature>
<keyword evidence="1 4" id="KW-0853">WD repeat</keyword>
<dbReference type="GO" id="GO:0030490">
    <property type="term" value="P:maturation of SSU-rRNA"/>
    <property type="evidence" value="ECO:0007669"/>
    <property type="project" value="TreeGrafter"/>
</dbReference>
<dbReference type="FunFam" id="2.130.10.10:FF:000157">
    <property type="entry name" value="WD repeat domain 3"/>
    <property type="match status" value="1"/>
</dbReference>
<dbReference type="PRINTS" id="PR00320">
    <property type="entry name" value="GPROTEINBRPT"/>
</dbReference>
<accession>A0A2U1J3X4</accession>